<dbReference type="Proteomes" id="UP000837675">
    <property type="component" value="Unassembled WGS sequence"/>
</dbReference>
<evidence type="ECO:0000256" key="1">
    <source>
        <dbReference type="ARBA" id="ARBA00003330"/>
    </source>
</evidence>
<dbReference type="AlphaFoldDB" id="A0A8S4C1M8"/>
<accession>A0A8S4C1M8</accession>
<name>A0A8S4C1M8_9ACAR</name>
<dbReference type="EMBL" id="CAJVAF010000041">
    <property type="protein sequence ID" value="CAG7589522.1"/>
    <property type="molecule type" value="Genomic_DNA"/>
</dbReference>
<comment type="caution">
    <text evidence="4">The sequence shown here is derived from an EMBL/GenBank/DDBJ whole genome shotgun (WGS) entry which is preliminary data.</text>
</comment>
<comment type="function">
    <text evidence="1">Thiol-specific peroxidase that catalyzes the reduction of hydrogen peroxide and organic hydroperoxides to water and alcohols, respectively. Plays a role in cell protection against oxidative stress by detoxifying peroxides and as sensor of hydrogen peroxide-mediated signaling events.</text>
</comment>
<dbReference type="Gene3D" id="3.40.30.10">
    <property type="entry name" value="Glutaredoxin"/>
    <property type="match status" value="1"/>
</dbReference>
<dbReference type="GO" id="GO:0016491">
    <property type="term" value="F:oxidoreductase activity"/>
    <property type="evidence" value="ECO:0007669"/>
    <property type="project" value="InterPro"/>
</dbReference>
<gene>
    <name evidence="4" type="primary">cycY</name>
    <name evidence="4" type="ORF">MHYMCMPASI_00155</name>
</gene>
<feature type="domain" description="Redoxin" evidence="3">
    <location>
        <begin position="40"/>
        <end position="140"/>
    </location>
</feature>
<evidence type="ECO:0000313" key="4">
    <source>
        <dbReference type="EMBL" id="CAG7589522.1"/>
    </source>
</evidence>
<dbReference type="SUPFAM" id="SSF52833">
    <property type="entry name" value="Thioredoxin-like"/>
    <property type="match status" value="1"/>
</dbReference>
<dbReference type="InterPro" id="IPR036249">
    <property type="entry name" value="Thioredoxin-like_sf"/>
</dbReference>
<organism evidence="4 5">
    <name type="scientific">Hyalomma marginatum</name>
    <dbReference type="NCBI Taxonomy" id="34627"/>
    <lineage>
        <taxon>Eukaryota</taxon>
        <taxon>Metazoa</taxon>
        <taxon>Ecdysozoa</taxon>
        <taxon>Arthropoda</taxon>
        <taxon>Chelicerata</taxon>
        <taxon>Arachnida</taxon>
        <taxon>Acari</taxon>
        <taxon>Parasitiformes</taxon>
        <taxon>Ixodida</taxon>
        <taxon>Ixodoidea</taxon>
        <taxon>Ixodidae</taxon>
        <taxon>Hyalomminae</taxon>
        <taxon>Hyalomma</taxon>
    </lineage>
</organism>
<reference evidence="4" key="1">
    <citation type="submission" date="2021-06" db="EMBL/GenBank/DDBJ databases">
        <authorList>
            <person name="Nardi T."/>
            <person name="Nardi T."/>
        </authorList>
    </citation>
    <scope>NUCLEOTIDE SEQUENCE</scope>
</reference>
<proteinExistence type="inferred from homology"/>
<dbReference type="Pfam" id="PF08534">
    <property type="entry name" value="Redoxin"/>
    <property type="match status" value="1"/>
</dbReference>
<feature type="non-terminal residue" evidence="4">
    <location>
        <position position="1"/>
    </location>
</feature>
<comment type="similarity">
    <text evidence="2">Belongs to the peroxiredoxin family. Prx5 subfamily.</text>
</comment>
<protein>
    <submittedName>
        <fullName evidence="4">Thiol:disulfide interchange protein CycY</fullName>
    </submittedName>
</protein>
<sequence>VLIVGLIAIFSYKMYFLDNPTSEKVPALINQKVSLTEATDLFSIEKKVDLLSTADNKKIIHIFTTWCGCCKKELPELQKLAENYKITGLVWTQNAEEARSWLQSNGNHYEEVGIINDKEAVKLGLYKSPVTLVLDVEGNVQCALQGPLTVEKFNDNIALCVVEKR</sequence>
<evidence type="ECO:0000313" key="5">
    <source>
        <dbReference type="Proteomes" id="UP000837675"/>
    </source>
</evidence>
<dbReference type="InterPro" id="IPR013740">
    <property type="entry name" value="Redoxin"/>
</dbReference>
<evidence type="ECO:0000259" key="3">
    <source>
        <dbReference type="Pfam" id="PF08534"/>
    </source>
</evidence>
<keyword evidence="5" id="KW-1185">Reference proteome</keyword>
<evidence type="ECO:0000256" key="2">
    <source>
        <dbReference type="ARBA" id="ARBA00010505"/>
    </source>
</evidence>